<dbReference type="Gene3D" id="3.40.50.720">
    <property type="entry name" value="NAD(P)-binding Rossmann-like Domain"/>
    <property type="match status" value="2"/>
</dbReference>
<comment type="similarity">
    <text evidence="2">Belongs to the NAD(P)-dependent epimerase/dehydratase family. Dihydroflavonol-4-reductase subfamily.</text>
</comment>
<keyword evidence="1" id="KW-0560">Oxidoreductase</keyword>
<name>H0EYZ2_GLAL7</name>
<evidence type="ECO:0000256" key="2">
    <source>
        <dbReference type="ARBA" id="ARBA00023445"/>
    </source>
</evidence>
<dbReference type="SUPFAM" id="SSF51735">
    <property type="entry name" value="NAD(P)-binding Rossmann-fold domains"/>
    <property type="match status" value="1"/>
</dbReference>
<feature type="domain" description="NAD-dependent epimerase/dehydratase" evidence="3">
    <location>
        <begin position="5"/>
        <end position="86"/>
    </location>
</feature>
<dbReference type="InterPro" id="IPR050425">
    <property type="entry name" value="NAD(P)_dehydrat-like"/>
</dbReference>
<evidence type="ECO:0000313" key="5">
    <source>
        <dbReference type="Proteomes" id="UP000005446"/>
    </source>
</evidence>
<evidence type="ECO:0000256" key="1">
    <source>
        <dbReference type="ARBA" id="ARBA00023002"/>
    </source>
</evidence>
<dbReference type="OrthoDB" id="2735536at2759"/>
<accession>H0EYZ2</accession>
<dbReference type="InterPro" id="IPR036291">
    <property type="entry name" value="NAD(P)-bd_dom_sf"/>
</dbReference>
<gene>
    <name evidence="4" type="ORF">M7I_8054</name>
</gene>
<keyword evidence="5" id="KW-1185">Reference proteome</keyword>
<organism evidence="4 5">
    <name type="scientific">Glarea lozoyensis (strain ATCC 74030 / MF5533)</name>
    <dbReference type="NCBI Taxonomy" id="1104152"/>
    <lineage>
        <taxon>Eukaryota</taxon>
        <taxon>Fungi</taxon>
        <taxon>Dikarya</taxon>
        <taxon>Ascomycota</taxon>
        <taxon>Pezizomycotina</taxon>
        <taxon>Leotiomycetes</taxon>
        <taxon>Helotiales</taxon>
        <taxon>Helotiaceae</taxon>
        <taxon>Glarea</taxon>
    </lineage>
</organism>
<dbReference type="InParanoid" id="H0EYZ2"/>
<dbReference type="PANTHER" id="PTHR10366">
    <property type="entry name" value="NAD DEPENDENT EPIMERASE/DEHYDRATASE"/>
    <property type="match status" value="1"/>
</dbReference>
<sequence length="305" mass="33689">MPKTLVTGANGFVAASIIDALILQYGHTVTGSVRTLSKGEQIIATHPEYAGKLDFVVVSDYAKEGTWDKTFQEGNFDYVIHTAAPLLDNLENTDFVKHYLEPSVHGRVFSSDSWLPVTIDDAIKAQHPYISYCVAKAESEKAIWKFVKEEKPVFSVTNLLPCLIFGPPLQPVQSLKKINYSNDVFYSLFNGTYEVTPDTSFPSYIDVRDLATAHILSLTTPAVFNQRLAVGGAQYSSQLAVDSLKKVPEVASRLPKDGSEVPKKFVITDVEKWNEALGLKLRTAEETFGDAARKILELEKILGGK</sequence>
<dbReference type="Proteomes" id="UP000005446">
    <property type="component" value="Unassembled WGS sequence"/>
</dbReference>
<evidence type="ECO:0000259" key="3">
    <source>
        <dbReference type="Pfam" id="PF01370"/>
    </source>
</evidence>
<dbReference type="Pfam" id="PF01370">
    <property type="entry name" value="Epimerase"/>
    <property type="match status" value="1"/>
</dbReference>
<comment type="caution">
    <text evidence="4">The sequence shown here is derived from an EMBL/GenBank/DDBJ whole genome shotgun (WGS) entry which is preliminary data.</text>
</comment>
<proteinExistence type="inferred from homology"/>
<dbReference type="EMBL" id="AGUE01000263">
    <property type="protein sequence ID" value="EHK96260.1"/>
    <property type="molecule type" value="Genomic_DNA"/>
</dbReference>
<dbReference type="GO" id="GO:0016616">
    <property type="term" value="F:oxidoreductase activity, acting on the CH-OH group of donors, NAD or NADP as acceptor"/>
    <property type="evidence" value="ECO:0007669"/>
    <property type="project" value="TreeGrafter"/>
</dbReference>
<dbReference type="HOGENOM" id="CLU_007383_9_2_1"/>
<reference evidence="4 5" key="1">
    <citation type="journal article" date="2012" name="Eukaryot. Cell">
        <title>Genome sequence of the fungus Glarea lozoyensis: the first genome sequence of a species from the Helotiaceae family.</title>
        <authorList>
            <person name="Youssar L."/>
            <person name="Gruening B.A."/>
            <person name="Erxleben A."/>
            <person name="Guenther S."/>
            <person name="Huettel W."/>
        </authorList>
    </citation>
    <scope>NUCLEOTIDE SEQUENCE [LARGE SCALE GENOMIC DNA]</scope>
    <source>
        <strain evidence="5">ATCC 74030 / MF5533</strain>
    </source>
</reference>
<dbReference type="PANTHER" id="PTHR10366:SF564">
    <property type="entry name" value="STEROL-4-ALPHA-CARBOXYLATE 3-DEHYDROGENASE, DECARBOXYLATING"/>
    <property type="match status" value="1"/>
</dbReference>
<dbReference type="AlphaFoldDB" id="H0EYZ2"/>
<dbReference type="InterPro" id="IPR001509">
    <property type="entry name" value="Epimerase_deHydtase"/>
</dbReference>
<evidence type="ECO:0000313" key="4">
    <source>
        <dbReference type="EMBL" id="EHK96260.1"/>
    </source>
</evidence>
<protein>
    <submittedName>
        <fullName evidence="4">Uncharacterized oxidoreductase</fullName>
    </submittedName>
</protein>